<dbReference type="RefSeq" id="WP_269311217.1">
    <property type="nucleotide sequence ID" value="NZ_CP114052.1"/>
</dbReference>
<keyword evidence="9 13" id="KW-1133">Transmembrane helix</keyword>
<evidence type="ECO:0000256" key="5">
    <source>
        <dbReference type="ARBA" id="ARBA00022448"/>
    </source>
</evidence>
<dbReference type="InterPro" id="IPR002528">
    <property type="entry name" value="MATE_fam"/>
</dbReference>
<dbReference type="CDD" id="cd13138">
    <property type="entry name" value="MATE_yoeA_like"/>
    <property type="match status" value="1"/>
</dbReference>
<feature type="transmembrane region" description="Helical" evidence="13">
    <location>
        <begin position="134"/>
        <end position="151"/>
    </location>
</feature>
<dbReference type="PIRSF" id="PIRSF006603">
    <property type="entry name" value="DinF"/>
    <property type="match status" value="1"/>
</dbReference>
<feature type="transmembrane region" description="Helical" evidence="13">
    <location>
        <begin position="92"/>
        <end position="114"/>
    </location>
</feature>
<keyword evidence="6" id="KW-0050">Antiport</keyword>
<evidence type="ECO:0000256" key="3">
    <source>
        <dbReference type="ARBA" id="ARBA00010199"/>
    </source>
</evidence>
<evidence type="ECO:0000313" key="15">
    <source>
        <dbReference type="Proteomes" id="UP001164187"/>
    </source>
</evidence>
<keyword evidence="8 13" id="KW-0812">Transmembrane</keyword>
<comment type="function">
    <text evidence="1">Multidrug efflux pump.</text>
</comment>
<name>A0ABY7JRB6_9FIRM</name>
<comment type="similarity">
    <text evidence="3">Belongs to the multi antimicrobial extrusion (MATE) (TC 2.A.66.1) family.</text>
</comment>
<evidence type="ECO:0000256" key="4">
    <source>
        <dbReference type="ARBA" id="ARBA00020268"/>
    </source>
</evidence>
<evidence type="ECO:0000256" key="2">
    <source>
        <dbReference type="ARBA" id="ARBA00004651"/>
    </source>
</evidence>
<evidence type="ECO:0000256" key="1">
    <source>
        <dbReference type="ARBA" id="ARBA00003408"/>
    </source>
</evidence>
<reference evidence="14" key="1">
    <citation type="submission" date="2022-12" db="EMBL/GenBank/DDBJ databases">
        <title>Peptostreptococcus.</title>
        <authorList>
            <person name="Lee S.H."/>
        </authorList>
    </citation>
    <scope>NUCLEOTIDE SEQUENCE</scope>
    <source>
        <strain evidence="14">CBA3647</strain>
    </source>
</reference>
<evidence type="ECO:0000256" key="8">
    <source>
        <dbReference type="ARBA" id="ARBA00022692"/>
    </source>
</evidence>
<feature type="transmembrane region" description="Helical" evidence="13">
    <location>
        <begin position="415"/>
        <end position="434"/>
    </location>
</feature>
<proteinExistence type="inferred from homology"/>
<keyword evidence="7" id="KW-1003">Cell membrane</keyword>
<sequence length="439" mass="49085">MNIDLTQDNITKSLIRFAMPLMLANIMQQFYNITDTFIVGRFIGPNALASVGASYALIIFITSIIIGLCMGSGVFTSIQFGKRDLNMLKNGLFISFTIVGIFTLILNFFAYIYLNEIINILQIPKQIFKMTRDYLNVIFFGIFATFLYNYYANMLRAIGNSLIPVIFLGVSLIFNVALDIIFIVYMNMGVFGAGFATVISQYICAVGVIIYSFKFEELKVNRENMKMDRDIIKSIANLSLLTSMQQSIMNFGILTVQGLVNSFGTIVMAAFSTAVKIDTLAYSPVQDFGNAYSTFIAQNYGAGNSDRIKKGTKISIKIVIIFCMVISSFVYIFAPKLMSIFVDKSMYNLINIGVQYLRIVSVFYIGIGILFMFYGYFRAINKAEISLVLTIISLGTRVALAFTLSSIPFIGIKGIWIAIPIGWILADLCGLFFYKKPIV</sequence>
<feature type="transmembrane region" description="Helical" evidence="13">
    <location>
        <begin position="387"/>
        <end position="409"/>
    </location>
</feature>
<evidence type="ECO:0000256" key="13">
    <source>
        <dbReference type="SAM" id="Phobius"/>
    </source>
</evidence>
<evidence type="ECO:0000313" key="14">
    <source>
        <dbReference type="EMBL" id="WAW14520.1"/>
    </source>
</evidence>
<evidence type="ECO:0000256" key="9">
    <source>
        <dbReference type="ARBA" id="ARBA00022989"/>
    </source>
</evidence>
<dbReference type="EMBL" id="CP114052">
    <property type="protein sequence ID" value="WAW14520.1"/>
    <property type="molecule type" value="Genomic_DNA"/>
</dbReference>
<feature type="transmembrane region" description="Helical" evidence="13">
    <location>
        <begin position="354"/>
        <end position="375"/>
    </location>
</feature>
<protein>
    <recommendedName>
        <fullName evidence="4">Probable multidrug resistance protein NorM</fullName>
    </recommendedName>
    <alternativeName>
        <fullName evidence="12">Multidrug-efflux transporter</fullName>
    </alternativeName>
</protein>
<comment type="subcellular location">
    <subcellularLocation>
        <location evidence="2">Cell membrane</location>
        <topology evidence="2">Multi-pass membrane protein</topology>
    </subcellularLocation>
</comment>
<accession>A0ABY7JRB6</accession>
<evidence type="ECO:0000256" key="12">
    <source>
        <dbReference type="ARBA" id="ARBA00031636"/>
    </source>
</evidence>
<dbReference type="InterPro" id="IPR048279">
    <property type="entry name" value="MdtK-like"/>
</dbReference>
<keyword evidence="11 13" id="KW-0472">Membrane</keyword>
<organism evidence="14 15">
    <name type="scientific">Peptostreptococcus equinus</name>
    <dbReference type="NCBI Taxonomy" id="3003601"/>
    <lineage>
        <taxon>Bacteria</taxon>
        <taxon>Bacillati</taxon>
        <taxon>Bacillota</taxon>
        <taxon>Clostridia</taxon>
        <taxon>Peptostreptococcales</taxon>
        <taxon>Peptostreptococcaceae</taxon>
        <taxon>Peptostreptococcus</taxon>
    </lineage>
</organism>
<evidence type="ECO:0000256" key="6">
    <source>
        <dbReference type="ARBA" id="ARBA00022449"/>
    </source>
</evidence>
<dbReference type="PANTHER" id="PTHR43298:SF2">
    <property type="entry name" value="FMN_FAD EXPORTER YEEO-RELATED"/>
    <property type="match status" value="1"/>
</dbReference>
<evidence type="ECO:0000256" key="7">
    <source>
        <dbReference type="ARBA" id="ARBA00022475"/>
    </source>
</evidence>
<feature type="transmembrane region" description="Helical" evidence="13">
    <location>
        <begin position="314"/>
        <end position="334"/>
    </location>
</feature>
<dbReference type="Proteomes" id="UP001164187">
    <property type="component" value="Chromosome"/>
</dbReference>
<evidence type="ECO:0000256" key="10">
    <source>
        <dbReference type="ARBA" id="ARBA00023065"/>
    </source>
</evidence>
<feature type="transmembrane region" description="Helical" evidence="13">
    <location>
        <begin position="55"/>
        <end position="80"/>
    </location>
</feature>
<dbReference type="PANTHER" id="PTHR43298">
    <property type="entry name" value="MULTIDRUG RESISTANCE PROTEIN NORM-RELATED"/>
    <property type="match status" value="1"/>
</dbReference>
<dbReference type="InterPro" id="IPR050222">
    <property type="entry name" value="MATE_MdtK"/>
</dbReference>
<feature type="transmembrane region" description="Helical" evidence="13">
    <location>
        <begin position="163"/>
        <end position="185"/>
    </location>
</feature>
<dbReference type="NCBIfam" id="TIGR00797">
    <property type="entry name" value="matE"/>
    <property type="match status" value="1"/>
</dbReference>
<keyword evidence="5" id="KW-0813">Transport</keyword>
<keyword evidence="15" id="KW-1185">Reference proteome</keyword>
<evidence type="ECO:0000256" key="11">
    <source>
        <dbReference type="ARBA" id="ARBA00023136"/>
    </source>
</evidence>
<gene>
    <name evidence="14" type="ORF">O0R46_07935</name>
</gene>
<dbReference type="Pfam" id="PF01554">
    <property type="entry name" value="MatE"/>
    <property type="match status" value="2"/>
</dbReference>
<feature type="transmembrane region" description="Helical" evidence="13">
    <location>
        <begin position="191"/>
        <end position="213"/>
    </location>
</feature>
<keyword evidence="10" id="KW-0406">Ion transport</keyword>